<dbReference type="EMBL" id="CP051685">
    <property type="protein sequence ID" value="QJE03363.1"/>
    <property type="molecule type" value="Genomic_DNA"/>
</dbReference>
<feature type="transmembrane region" description="Helical" evidence="1">
    <location>
        <begin position="291"/>
        <end position="312"/>
    </location>
</feature>
<feature type="transmembrane region" description="Helical" evidence="1">
    <location>
        <begin position="259"/>
        <end position="279"/>
    </location>
</feature>
<evidence type="ECO:0000256" key="1">
    <source>
        <dbReference type="SAM" id="Phobius"/>
    </source>
</evidence>
<dbReference type="Pfam" id="PF13795">
    <property type="entry name" value="HupE_UreJ_2"/>
    <property type="match status" value="1"/>
</dbReference>
<feature type="signal peptide" evidence="2">
    <location>
        <begin position="1"/>
        <end position="25"/>
    </location>
</feature>
<keyword evidence="1" id="KW-0812">Transmembrane</keyword>
<keyword evidence="4" id="KW-1185">Reference proteome</keyword>
<protein>
    <submittedName>
        <fullName evidence="3">HupE/UreJ family protein</fullName>
    </submittedName>
</protein>
<reference evidence="3 4" key="1">
    <citation type="submission" date="2020-04" db="EMBL/GenBank/DDBJ databases">
        <title>Genome sequencing of novel species.</title>
        <authorList>
            <person name="Heo J."/>
            <person name="Kim S.-J."/>
            <person name="Kim J.-S."/>
            <person name="Hong S.-B."/>
            <person name="Kwon S.-W."/>
        </authorList>
    </citation>
    <scope>NUCLEOTIDE SEQUENCE [LARGE SCALE GENOMIC DNA]</scope>
    <source>
        <strain evidence="3 4">GN2-R2</strain>
    </source>
</reference>
<feature type="transmembrane region" description="Helical" evidence="1">
    <location>
        <begin position="232"/>
        <end position="253"/>
    </location>
</feature>
<feature type="transmembrane region" description="Helical" evidence="1">
    <location>
        <begin position="203"/>
        <end position="220"/>
    </location>
</feature>
<accession>A0A7Z2W219</accession>
<dbReference type="KEGG" id="mfy:HH212_14330"/>
<evidence type="ECO:0000313" key="4">
    <source>
        <dbReference type="Proteomes" id="UP000502415"/>
    </source>
</evidence>
<organism evidence="3 4">
    <name type="scientific">Massilia forsythiae</name>
    <dbReference type="NCBI Taxonomy" id="2728020"/>
    <lineage>
        <taxon>Bacteria</taxon>
        <taxon>Pseudomonadati</taxon>
        <taxon>Pseudomonadota</taxon>
        <taxon>Betaproteobacteria</taxon>
        <taxon>Burkholderiales</taxon>
        <taxon>Oxalobacteraceae</taxon>
        <taxon>Telluria group</taxon>
        <taxon>Massilia</taxon>
    </lineage>
</organism>
<feature type="transmembrane region" description="Helical" evidence="1">
    <location>
        <begin position="332"/>
        <end position="351"/>
    </location>
</feature>
<keyword evidence="1" id="KW-1133">Transmembrane helix</keyword>
<feature type="chain" id="PRO_5030884929" evidence="2">
    <location>
        <begin position="26"/>
        <end position="427"/>
    </location>
</feature>
<feature type="transmembrane region" description="Helical" evidence="1">
    <location>
        <begin position="394"/>
        <end position="413"/>
    </location>
</feature>
<name>A0A7Z2W219_9BURK</name>
<gene>
    <name evidence="3" type="ORF">HH212_14330</name>
</gene>
<dbReference type="Proteomes" id="UP000502415">
    <property type="component" value="Chromosome"/>
</dbReference>
<proteinExistence type="predicted"/>
<sequence>MAWLRFLGTALLACRLLLAAPAAVAHPMPESLVWLDTTPGGMRLTAQLPLNRLEFAFGKPLSERPAEVLARHGDRLAAYLLQHVGVRGAGASWQVLRPALRVVDLNGAPELEAVFDLRAGSADARAPELVYDAITHEVRTHRVQVFLRNDWQGGRVGEAPLLVGELSHGHNTLFVPLDRERAAGGFTSLFEGGMLHIAEGTDHLLFLLMLLLVAPLTAQARRWQALRTPRAALAHTALVISAFTAGHTVTLVLGSLGLVRVPAGPVEIAVALTIAVAGIHAWRPLFARAEAWMALGFGLVHGLAFSASLSGAGLTPWQHAQALLAFNLGIEAMQLLVLCAVLPPLLMIGAARPAWHAHVRRTLAAVATLMAGAWVAQRSGLADLGDAAWLGDGGAVPAVLVCLLWLGALLCLATTPRAHGRRGSLRA</sequence>
<dbReference type="AlphaFoldDB" id="A0A7Z2W219"/>
<dbReference type="InterPro" id="IPR032809">
    <property type="entry name" value="Put_HupE_UreJ"/>
</dbReference>
<evidence type="ECO:0000313" key="3">
    <source>
        <dbReference type="EMBL" id="QJE03363.1"/>
    </source>
</evidence>
<keyword evidence="1" id="KW-0472">Membrane</keyword>
<feature type="transmembrane region" description="Helical" evidence="1">
    <location>
        <begin position="363"/>
        <end position="382"/>
    </location>
</feature>
<keyword evidence="2" id="KW-0732">Signal</keyword>
<evidence type="ECO:0000256" key="2">
    <source>
        <dbReference type="SAM" id="SignalP"/>
    </source>
</evidence>